<feature type="transmembrane region" description="Helical" evidence="6">
    <location>
        <begin position="184"/>
        <end position="204"/>
    </location>
</feature>
<keyword evidence="5 6" id="KW-0472">Membrane</keyword>
<evidence type="ECO:0000256" key="1">
    <source>
        <dbReference type="ARBA" id="ARBA00004141"/>
    </source>
</evidence>
<evidence type="ECO:0000313" key="7">
    <source>
        <dbReference type="EMBL" id="MBB3064976.1"/>
    </source>
</evidence>
<dbReference type="GO" id="GO:0005886">
    <property type="term" value="C:plasma membrane"/>
    <property type="evidence" value="ECO:0007669"/>
    <property type="project" value="TreeGrafter"/>
</dbReference>
<keyword evidence="3 6" id="KW-0812">Transmembrane</keyword>
<feature type="transmembrane region" description="Helical" evidence="6">
    <location>
        <begin position="95"/>
        <end position="117"/>
    </location>
</feature>
<sequence length="267" mass="28865">MTGYVHLDFVDLALAAILLFFNGALSLVLQLRLERQLAISAVRMIVQLMAIGFVLRALFSTVSPWLTALAALVMVLFAGREIMARQERRLTGWWSYGLGVSCMATAAFAVTVFALLTQIETDPWYHPRFAIPILGMVMGNTMTGIALGLDRLTSSAARERTAIEAQLCLGATRFQAMLPFTRQAVRSALMPTINAMAATGLVSLPGMMTGQILSGVDPVEATKYQLLVMFLISGGTSLGAVAAVIAGTLRITDSRHRLRLDRMTTGP</sequence>
<name>A0A839SU78_9PROT</name>
<feature type="transmembrane region" description="Helical" evidence="6">
    <location>
        <begin position="65"/>
        <end position="83"/>
    </location>
</feature>
<feature type="transmembrane region" description="Helical" evidence="6">
    <location>
        <begin position="12"/>
        <end position="29"/>
    </location>
</feature>
<feature type="transmembrane region" description="Helical" evidence="6">
    <location>
        <begin position="41"/>
        <end position="59"/>
    </location>
</feature>
<feature type="transmembrane region" description="Helical" evidence="6">
    <location>
        <begin position="224"/>
        <end position="249"/>
    </location>
</feature>
<proteinExistence type="inferred from homology"/>
<dbReference type="Pfam" id="PF03649">
    <property type="entry name" value="UPF0014"/>
    <property type="match status" value="1"/>
</dbReference>
<protein>
    <submittedName>
        <fullName evidence="7">Putative ABC transport system permease protein</fullName>
    </submittedName>
</protein>
<comment type="caution">
    <text evidence="7">The sequence shown here is derived from an EMBL/GenBank/DDBJ whole genome shotgun (WGS) entry which is preliminary data.</text>
</comment>
<keyword evidence="4 6" id="KW-1133">Transmembrane helix</keyword>
<comment type="similarity">
    <text evidence="2">Belongs to the UPF0014 family.</text>
</comment>
<evidence type="ECO:0000313" key="8">
    <source>
        <dbReference type="Proteomes" id="UP000581135"/>
    </source>
</evidence>
<evidence type="ECO:0000256" key="4">
    <source>
        <dbReference type="ARBA" id="ARBA00022989"/>
    </source>
</evidence>
<accession>A0A839SU78</accession>
<evidence type="ECO:0000256" key="5">
    <source>
        <dbReference type="ARBA" id="ARBA00023136"/>
    </source>
</evidence>
<dbReference type="EMBL" id="JACHXA010000003">
    <property type="protein sequence ID" value="MBB3064976.1"/>
    <property type="molecule type" value="Genomic_DNA"/>
</dbReference>
<dbReference type="RefSeq" id="WP_183415796.1">
    <property type="nucleotide sequence ID" value="NZ_JACHXA010000003.1"/>
</dbReference>
<organism evidence="7 8">
    <name type="scientific">Limibacillus halophilus</name>
    <dbReference type="NCBI Taxonomy" id="1579333"/>
    <lineage>
        <taxon>Bacteria</taxon>
        <taxon>Pseudomonadati</taxon>
        <taxon>Pseudomonadota</taxon>
        <taxon>Alphaproteobacteria</taxon>
        <taxon>Rhodospirillales</taxon>
        <taxon>Rhodovibrionaceae</taxon>
        <taxon>Limibacillus</taxon>
    </lineage>
</organism>
<dbReference type="PANTHER" id="PTHR30028">
    <property type="entry name" value="UPF0014 INNER MEMBRANE PROTEIN YBBM-RELATED"/>
    <property type="match status" value="1"/>
</dbReference>
<evidence type="ECO:0000256" key="3">
    <source>
        <dbReference type="ARBA" id="ARBA00022692"/>
    </source>
</evidence>
<comment type="subcellular location">
    <subcellularLocation>
        <location evidence="1">Membrane</location>
        <topology evidence="1">Multi-pass membrane protein</topology>
    </subcellularLocation>
</comment>
<reference evidence="7 8" key="1">
    <citation type="submission" date="2020-08" db="EMBL/GenBank/DDBJ databases">
        <title>Genomic Encyclopedia of Type Strains, Phase III (KMG-III): the genomes of soil and plant-associated and newly described type strains.</title>
        <authorList>
            <person name="Whitman W."/>
        </authorList>
    </citation>
    <scope>NUCLEOTIDE SEQUENCE [LARGE SCALE GENOMIC DNA]</scope>
    <source>
        <strain evidence="7 8">CECT 8803</strain>
    </source>
</reference>
<feature type="transmembrane region" description="Helical" evidence="6">
    <location>
        <begin position="129"/>
        <end position="149"/>
    </location>
</feature>
<dbReference type="Proteomes" id="UP000581135">
    <property type="component" value="Unassembled WGS sequence"/>
</dbReference>
<dbReference type="AlphaFoldDB" id="A0A839SU78"/>
<evidence type="ECO:0000256" key="6">
    <source>
        <dbReference type="SAM" id="Phobius"/>
    </source>
</evidence>
<dbReference type="PANTHER" id="PTHR30028:SF0">
    <property type="entry name" value="PROTEIN ALUMINUM SENSITIVE 3"/>
    <property type="match status" value="1"/>
</dbReference>
<keyword evidence="8" id="KW-1185">Reference proteome</keyword>
<dbReference type="InterPro" id="IPR005226">
    <property type="entry name" value="UPF0014_fam"/>
</dbReference>
<evidence type="ECO:0000256" key="2">
    <source>
        <dbReference type="ARBA" id="ARBA00005268"/>
    </source>
</evidence>
<gene>
    <name evidence="7" type="ORF">FHR98_001255</name>
</gene>